<feature type="domain" description="RWD" evidence="3">
    <location>
        <begin position="309"/>
        <end position="431"/>
    </location>
</feature>
<dbReference type="PANTHER" id="PTHR23305">
    <property type="entry name" value="OBG GTPASE FAMILY"/>
    <property type="match status" value="1"/>
</dbReference>
<dbReference type="Pfam" id="PF08438">
    <property type="entry name" value="YGR210-like_G4"/>
    <property type="match status" value="1"/>
</dbReference>
<dbReference type="GO" id="GO:0016887">
    <property type="term" value="F:ATP hydrolysis activity"/>
    <property type="evidence" value="ECO:0007669"/>
    <property type="project" value="TreeGrafter"/>
</dbReference>
<dbReference type="PRINTS" id="PR00326">
    <property type="entry name" value="GTP1OBG"/>
</dbReference>
<dbReference type="InterPro" id="IPR013646">
    <property type="entry name" value="YGR210-like_G4"/>
</dbReference>
<dbReference type="OrthoDB" id="545683at2759"/>
<dbReference type="Gene3D" id="3.40.50.300">
    <property type="entry name" value="P-loop containing nucleotide triphosphate hydrolases"/>
    <property type="match status" value="1"/>
</dbReference>
<accession>A0A835YKB1</accession>
<comment type="caution">
    <text evidence="5">The sequence shown here is derived from an EMBL/GenBank/DDBJ whole genome shotgun (WGS) entry which is preliminary data.</text>
</comment>
<dbReference type="SUPFAM" id="SSF53474">
    <property type="entry name" value="alpha/beta-Hydrolases"/>
    <property type="match status" value="1"/>
</dbReference>
<keyword evidence="1" id="KW-0547">Nucleotide-binding</keyword>
<dbReference type="PROSITE" id="PS50908">
    <property type="entry name" value="RWD"/>
    <property type="match status" value="1"/>
</dbReference>
<dbReference type="Pfam" id="PF01926">
    <property type="entry name" value="MMR_HSR1"/>
    <property type="match status" value="1"/>
</dbReference>
<evidence type="ECO:0000313" key="6">
    <source>
        <dbReference type="Proteomes" id="UP000664859"/>
    </source>
</evidence>
<dbReference type="Gene3D" id="1.10.8.470">
    <property type="match status" value="1"/>
</dbReference>
<name>A0A835YKB1_9STRA</name>
<evidence type="ECO:0000313" key="5">
    <source>
        <dbReference type="EMBL" id="KAG5176196.1"/>
    </source>
</evidence>
<sequence length="966" mass="100325">MKVLCLHGARQTSEVFRHRLRKLQHKAPREVQFVYIDAPHELPISQHDDVATRHWWLRQGSAYTGMDASLAAIDTAWAQHGPFDMILGFSAGAVAAAAAAHLPTHFPGLRFCLLAGGPCSPHPATWHICPGGGRPSNGNVSNGRQHSRRNSGGGGGGAGAEGQHAAAAAAAGAAAVPTCVKSLHVMGEADRAVPIRASRELAELFTLPQVHVHAQGHCLPTRSADIAVYMAFLGDCLAELRGSDGAASAAAAPLPPQRQRQRQNTPQNGSAAPLPAPPPPPAKPAVAVPPPEPPLSAAEAERYSAAQEEELESLEAIYAFGGEFAREQQPVAATPTAAAAATAAQQQRACSVALEWRGALPRPVALRFVLPPRYPDAPPAAALVHALNMMEFSSAAQAGVLAAARGACAELAGEPMIYAAVAAANEFLQSGGCERAIAAATAAPPPPPAAAAESEDDSESSDSDGGSTFNKEAMRAATAAAAAAAAATAGDGEGEEGAAEAQSAGSRGAWQYTVGLVGKPSAGKSTLFNCATRSQAARVAAHPFTTIDPNVGRGWWAAPPPTEAEKLCASRYGRTPQGHRLMPLIVKDVAGLVPGAYEGRGKGNQFLNDLCDADVLVHVVDASGRSDRNGNVLEGESAYSADGDPLDDIRWVREEIHLWIYGNVRRKWTTILKRPQRLAAMFSGYGAPRWLVKKALDAGGLDPALPSQAARAAWTEAGLHLVVAHFLRLRFPMLLALNKVDVDGGAQQVDRILKALPGTGHAEGAVPLSAAAESWLQSSAEAGAVSYTPGAAAFAVTRAPEAGAAAFDAECARARGVLSRWGSTGVVDVMTAACMLRPPVLCWPVGDLDALTPPGWRHAGATAAGPSQPPKMLDCIALKPGTTVGDVFELLRHGSESGAVARMLNGEYVRGEGMAADGSARRQLRREHVVGRDCAVLKIMANRKAVWQGAGGLHDGSAQQEPAADA</sequence>
<feature type="region of interest" description="Disordered" evidence="2">
    <location>
        <begin position="248"/>
        <end position="306"/>
    </location>
</feature>
<evidence type="ECO:0000256" key="1">
    <source>
        <dbReference type="ARBA" id="ARBA00022741"/>
    </source>
</evidence>
<dbReference type="Pfam" id="PF05773">
    <property type="entry name" value="RWD"/>
    <property type="match status" value="1"/>
</dbReference>
<dbReference type="EMBL" id="JAFCMP010000539">
    <property type="protein sequence ID" value="KAG5176196.1"/>
    <property type="molecule type" value="Genomic_DNA"/>
</dbReference>
<feature type="domain" description="OBG-type G" evidence="4">
    <location>
        <begin position="512"/>
        <end position="788"/>
    </location>
</feature>
<dbReference type="InterPro" id="IPR016135">
    <property type="entry name" value="UBQ-conjugating_enzyme/RWD"/>
</dbReference>
<dbReference type="InterPro" id="IPR006073">
    <property type="entry name" value="GTP-bd"/>
</dbReference>
<reference evidence="5" key="1">
    <citation type="submission" date="2021-02" db="EMBL/GenBank/DDBJ databases">
        <title>First Annotated Genome of the Yellow-green Alga Tribonema minus.</title>
        <authorList>
            <person name="Mahan K.M."/>
        </authorList>
    </citation>
    <scope>NUCLEOTIDE SEQUENCE</scope>
    <source>
        <strain evidence="5">UTEX B ZZ1240</strain>
    </source>
</reference>
<dbReference type="PROSITE" id="PS51710">
    <property type="entry name" value="G_OBG"/>
    <property type="match status" value="1"/>
</dbReference>
<feature type="region of interest" description="Disordered" evidence="2">
    <location>
        <begin position="136"/>
        <end position="161"/>
    </location>
</feature>
<dbReference type="InterPro" id="IPR031167">
    <property type="entry name" value="G_OBG"/>
</dbReference>
<keyword evidence="6" id="KW-1185">Reference proteome</keyword>
<evidence type="ECO:0000256" key="2">
    <source>
        <dbReference type="SAM" id="MobiDB-lite"/>
    </source>
</evidence>
<dbReference type="InterPro" id="IPR006575">
    <property type="entry name" value="RWD_dom"/>
</dbReference>
<gene>
    <name evidence="5" type="ORF">JKP88DRAFT_265489</name>
</gene>
<dbReference type="GO" id="GO:0005525">
    <property type="term" value="F:GTP binding"/>
    <property type="evidence" value="ECO:0007669"/>
    <property type="project" value="InterPro"/>
</dbReference>
<dbReference type="InterPro" id="IPR029058">
    <property type="entry name" value="AB_hydrolase_fold"/>
</dbReference>
<dbReference type="InterPro" id="IPR027417">
    <property type="entry name" value="P-loop_NTPase"/>
</dbReference>
<dbReference type="SUPFAM" id="SSF52540">
    <property type="entry name" value="P-loop containing nucleoside triphosphate hydrolases"/>
    <property type="match status" value="1"/>
</dbReference>
<evidence type="ECO:0000259" key="3">
    <source>
        <dbReference type="PROSITE" id="PS50908"/>
    </source>
</evidence>
<feature type="compositionally biased region" description="Pro residues" evidence="2">
    <location>
        <begin position="274"/>
        <end position="294"/>
    </location>
</feature>
<dbReference type="PANTHER" id="PTHR23305:SF1">
    <property type="entry name" value="OBG-TYPE G DOMAIN-CONTAINING PROTEIN"/>
    <property type="match status" value="1"/>
</dbReference>
<dbReference type="AlphaFoldDB" id="A0A835YKB1"/>
<dbReference type="Gene3D" id="3.40.50.1820">
    <property type="entry name" value="alpha/beta hydrolase"/>
    <property type="match status" value="1"/>
</dbReference>
<dbReference type="InterPro" id="IPR005645">
    <property type="entry name" value="FSH-like_dom"/>
</dbReference>
<feature type="region of interest" description="Disordered" evidence="2">
    <location>
        <begin position="441"/>
        <end position="469"/>
    </location>
</feature>
<evidence type="ECO:0000259" key="4">
    <source>
        <dbReference type="PROSITE" id="PS51710"/>
    </source>
</evidence>
<proteinExistence type="predicted"/>
<dbReference type="SUPFAM" id="SSF54495">
    <property type="entry name" value="UBC-like"/>
    <property type="match status" value="1"/>
</dbReference>
<evidence type="ECO:0008006" key="7">
    <source>
        <dbReference type="Google" id="ProtNLM"/>
    </source>
</evidence>
<dbReference type="Pfam" id="PF03959">
    <property type="entry name" value="FSH1"/>
    <property type="match status" value="1"/>
</dbReference>
<dbReference type="GO" id="GO:0005737">
    <property type="term" value="C:cytoplasm"/>
    <property type="evidence" value="ECO:0007669"/>
    <property type="project" value="TreeGrafter"/>
</dbReference>
<dbReference type="Proteomes" id="UP000664859">
    <property type="component" value="Unassembled WGS sequence"/>
</dbReference>
<organism evidence="5 6">
    <name type="scientific">Tribonema minus</name>
    <dbReference type="NCBI Taxonomy" id="303371"/>
    <lineage>
        <taxon>Eukaryota</taxon>
        <taxon>Sar</taxon>
        <taxon>Stramenopiles</taxon>
        <taxon>Ochrophyta</taxon>
        <taxon>PX clade</taxon>
        <taxon>Xanthophyceae</taxon>
        <taxon>Tribonematales</taxon>
        <taxon>Tribonemataceae</taxon>
        <taxon>Tribonema</taxon>
    </lineage>
</organism>
<protein>
    <recommendedName>
        <fullName evidence="7">OBG-type G domain-containing protein</fullName>
    </recommendedName>
</protein>
<dbReference type="Gene3D" id="3.10.110.10">
    <property type="entry name" value="Ubiquitin Conjugating Enzyme"/>
    <property type="match status" value="1"/>
</dbReference>
<feature type="compositionally biased region" description="Acidic residues" evidence="2">
    <location>
        <begin position="453"/>
        <end position="462"/>
    </location>
</feature>
<feature type="compositionally biased region" description="Gly residues" evidence="2">
    <location>
        <begin position="151"/>
        <end position="160"/>
    </location>
</feature>